<dbReference type="Pfam" id="PF19279">
    <property type="entry name" value="YegS_C"/>
    <property type="match status" value="1"/>
</dbReference>
<dbReference type="PROSITE" id="PS50146">
    <property type="entry name" value="DAGK"/>
    <property type="match status" value="1"/>
</dbReference>
<dbReference type="Gene3D" id="2.60.200.40">
    <property type="match status" value="1"/>
</dbReference>
<dbReference type="RefSeq" id="WP_201661417.1">
    <property type="nucleotide sequence ID" value="NZ_CP068047.1"/>
</dbReference>
<name>A0ABX7BZU1_9HYPH</name>
<organism evidence="2 3">
    <name type="scientific">Devosia oryziradicis</name>
    <dbReference type="NCBI Taxonomy" id="2801335"/>
    <lineage>
        <taxon>Bacteria</taxon>
        <taxon>Pseudomonadati</taxon>
        <taxon>Pseudomonadota</taxon>
        <taxon>Alphaproteobacteria</taxon>
        <taxon>Hyphomicrobiales</taxon>
        <taxon>Devosiaceae</taxon>
        <taxon>Devosia</taxon>
    </lineage>
</organism>
<dbReference type="InterPro" id="IPR017438">
    <property type="entry name" value="ATP-NAD_kinase_N"/>
</dbReference>
<dbReference type="InterPro" id="IPR004363">
    <property type="entry name" value="Methylgl_synth"/>
</dbReference>
<proteinExistence type="predicted"/>
<keyword evidence="3" id="KW-1185">Reference proteome</keyword>
<accession>A0ABX7BZU1</accession>
<dbReference type="SUPFAM" id="SSF111331">
    <property type="entry name" value="NAD kinase/diacylglycerol kinase-like"/>
    <property type="match status" value="1"/>
</dbReference>
<keyword evidence="2" id="KW-0418">Kinase</keyword>
<evidence type="ECO:0000259" key="1">
    <source>
        <dbReference type="PROSITE" id="PS50146"/>
    </source>
</evidence>
<evidence type="ECO:0000313" key="3">
    <source>
        <dbReference type="Proteomes" id="UP000595460"/>
    </source>
</evidence>
<dbReference type="PANTHER" id="PTHR30492">
    <property type="entry name" value="METHYLGLYOXAL SYNTHASE"/>
    <property type="match status" value="1"/>
</dbReference>
<evidence type="ECO:0000313" key="2">
    <source>
        <dbReference type="EMBL" id="QQR37356.1"/>
    </source>
</evidence>
<keyword evidence="2" id="KW-0808">Transferase</keyword>
<dbReference type="InterPro" id="IPR045540">
    <property type="entry name" value="YegS/DAGK_C"/>
</dbReference>
<dbReference type="InterPro" id="IPR016064">
    <property type="entry name" value="NAD/diacylglycerol_kinase_sf"/>
</dbReference>
<dbReference type="SMART" id="SM00046">
    <property type="entry name" value="DAGKc"/>
    <property type="match status" value="1"/>
</dbReference>
<sequence>MRIIAVLNRDGGTLRTMDLAAFCASAEEVFARHGHALECRVVPGSDVEPTLRQAAGSQGVDAILAGGGDGTISTAAGIAYETGMTLAVLPVGTMNLFARALGVPLVLEQALEAIAGGEVGAIDIGTANDRPFVHQFGVGVHARLVRIRENLSYGSRYGKMLASLRAIGAAALNPPQFDAEFHTGAHSETRRVSGIAVSNNPLGDGQIHANRLDGGVLGVYIAAPLSTSALLKLAADVFMGTWRASPAVTEQEVDEVTLHFPKRKRGAHAVIDGELIKLDRSVTLKIHPGALKVILPKSEQPAAGS</sequence>
<reference evidence="2 3" key="1">
    <citation type="submission" date="2021-01" db="EMBL/GenBank/DDBJ databases">
        <title>Genome seq and assembly of Devosia sp. G19.</title>
        <authorList>
            <person name="Chhetri G."/>
        </authorList>
    </citation>
    <scope>NUCLEOTIDE SEQUENCE [LARGE SCALE GENOMIC DNA]</scope>
    <source>
        <strain evidence="2 3">G19</strain>
    </source>
</reference>
<dbReference type="EMBL" id="CP068047">
    <property type="protein sequence ID" value="QQR37356.1"/>
    <property type="molecule type" value="Genomic_DNA"/>
</dbReference>
<protein>
    <submittedName>
        <fullName evidence="2">Diacylglycerol kinase family lipid kinase</fullName>
    </submittedName>
</protein>
<feature type="domain" description="DAGKc" evidence="1">
    <location>
        <begin position="58"/>
        <end position="131"/>
    </location>
</feature>
<dbReference type="PANTHER" id="PTHR30492:SF0">
    <property type="entry name" value="METHYLGLYOXAL SYNTHASE"/>
    <property type="match status" value="1"/>
</dbReference>
<dbReference type="Proteomes" id="UP000595460">
    <property type="component" value="Chromosome"/>
</dbReference>
<dbReference type="GO" id="GO:0016301">
    <property type="term" value="F:kinase activity"/>
    <property type="evidence" value="ECO:0007669"/>
    <property type="project" value="UniProtKB-KW"/>
</dbReference>
<gene>
    <name evidence="2" type="ORF">JI749_07035</name>
</gene>
<dbReference type="InterPro" id="IPR001206">
    <property type="entry name" value="Diacylglycerol_kinase_cat_dom"/>
</dbReference>
<dbReference type="Gene3D" id="3.40.50.10330">
    <property type="entry name" value="Probable inorganic polyphosphate/atp-NAD kinase, domain 1"/>
    <property type="match status" value="1"/>
</dbReference>
<dbReference type="Pfam" id="PF00781">
    <property type="entry name" value="DAGK_cat"/>
    <property type="match status" value="1"/>
</dbReference>